<dbReference type="Proteomes" id="UP000602510">
    <property type="component" value="Unassembled WGS sequence"/>
</dbReference>
<keyword evidence="6" id="KW-1185">Reference proteome</keyword>
<dbReference type="InterPro" id="IPR036058">
    <property type="entry name" value="Kazal_dom_sf"/>
</dbReference>
<sequence>MKFTFVFEAAIAIASVNAASIGIPIDLPTGSALGSSDAPTQASSSAALDFIKCPDACLDVYSPVIGDDGISYPNECSMQMAKCKKSGKKDDWYASYKKLYGSRHSENDELLSALRGSKKNGETPGDVSTDV</sequence>
<feature type="chain" id="PRO_5035389549" evidence="1">
    <location>
        <begin position="19"/>
        <end position="131"/>
    </location>
</feature>
<keyword evidence="1" id="KW-0732">Signal</keyword>
<protein>
    <submittedName>
        <fullName evidence="3">Kazal-type serine protease inhibitor domain</fullName>
    </submittedName>
</protein>
<feature type="signal peptide" evidence="1">
    <location>
        <begin position="1"/>
        <end position="18"/>
    </location>
</feature>
<proteinExistence type="predicted"/>
<dbReference type="AlphaFoldDB" id="A0A833TBD9"/>
<reference evidence="3" key="1">
    <citation type="submission" date="2020-04" db="EMBL/GenBank/DDBJ databases">
        <title>Hybrid Assembly of Korean Phytophthora infestans isolates.</title>
        <authorList>
            <person name="Prokchorchik M."/>
            <person name="Lee Y."/>
            <person name="Seo J."/>
            <person name="Cho J.-H."/>
            <person name="Park Y.-E."/>
            <person name="Jang D.-C."/>
            <person name="Im J.-S."/>
            <person name="Choi J.-G."/>
            <person name="Park H.-J."/>
            <person name="Lee G.-B."/>
            <person name="Lee Y.-G."/>
            <person name="Hong S.-Y."/>
            <person name="Cho K."/>
            <person name="Sohn K.H."/>
        </authorList>
    </citation>
    <scope>NUCLEOTIDE SEQUENCE</scope>
    <source>
        <strain evidence="3">KR_1_A1</strain>
        <strain evidence="5">KR_2_A2</strain>
    </source>
</reference>
<dbReference type="Proteomes" id="UP000704712">
    <property type="component" value="Unassembled WGS sequence"/>
</dbReference>
<dbReference type="EMBL" id="WSZM01000160">
    <property type="protein sequence ID" value="KAF4039839.1"/>
    <property type="molecule type" value="Genomic_DNA"/>
</dbReference>
<gene>
    <name evidence="4" type="ORF">GN244_ATG04696</name>
    <name evidence="3" type="ORF">GN244_ATG07932</name>
    <name evidence="5" type="ORF">GN958_ATG23392</name>
</gene>
<organism evidence="3 6">
    <name type="scientific">Phytophthora infestans</name>
    <name type="common">Potato late blight agent</name>
    <name type="synonym">Botrytis infestans</name>
    <dbReference type="NCBI Taxonomy" id="4787"/>
    <lineage>
        <taxon>Eukaryota</taxon>
        <taxon>Sar</taxon>
        <taxon>Stramenopiles</taxon>
        <taxon>Oomycota</taxon>
        <taxon>Peronosporomycetes</taxon>
        <taxon>Peronosporales</taxon>
        <taxon>Peronosporaceae</taxon>
        <taxon>Phytophthora</taxon>
    </lineage>
</organism>
<dbReference type="Gene3D" id="3.30.60.30">
    <property type="match status" value="1"/>
</dbReference>
<evidence type="ECO:0000313" key="4">
    <source>
        <dbReference type="EMBL" id="KAF4042955.1"/>
    </source>
</evidence>
<comment type="caution">
    <text evidence="3">The sequence shown here is derived from an EMBL/GenBank/DDBJ whole genome shotgun (WGS) entry which is preliminary data.</text>
</comment>
<feature type="domain" description="Kazal-like" evidence="2">
    <location>
        <begin position="47"/>
        <end position="105"/>
    </location>
</feature>
<dbReference type="PROSITE" id="PS51465">
    <property type="entry name" value="KAZAL_2"/>
    <property type="match status" value="1"/>
</dbReference>
<evidence type="ECO:0000313" key="3">
    <source>
        <dbReference type="EMBL" id="KAF4039839.1"/>
    </source>
</evidence>
<name>A0A833TBD9_PHYIN</name>
<dbReference type="CDD" id="cd00104">
    <property type="entry name" value="KAZAL_FS"/>
    <property type="match status" value="1"/>
</dbReference>
<evidence type="ECO:0000313" key="6">
    <source>
        <dbReference type="Proteomes" id="UP000602510"/>
    </source>
</evidence>
<evidence type="ECO:0000256" key="1">
    <source>
        <dbReference type="SAM" id="SignalP"/>
    </source>
</evidence>
<dbReference type="EMBL" id="JAACNO010003269">
    <property type="protein sequence ID" value="KAF4127412.1"/>
    <property type="molecule type" value="Genomic_DNA"/>
</dbReference>
<dbReference type="SMART" id="SM00280">
    <property type="entry name" value="KAZAL"/>
    <property type="match status" value="1"/>
</dbReference>
<accession>A0A833TBD9</accession>
<dbReference type="InterPro" id="IPR002350">
    <property type="entry name" value="Kazal_dom"/>
</dbReference>
<dbReference type="SUPFAM" id="SSF100895">
    <property type="entry name" value="Kazal-type serine protease inhibitors"/>
    <property type="match status" value="1"/>
</dbReference>
<evidence type="ECO:0000259" key="2">
    <source>
        <dbReference type="PROSITE" id="PS51465"/>
    </source>
</evidence>
<dbReference type="EMBL" id="WSZM01000093">
    <property type="protein sequence ID" value="KAF4042955.1"/>
    <property type="molecule type" value="Genomic_DNA"/>
</dbReference>
<evidence type="ECO:0000313" key="5">
    <source>
        <dbReference type="EMBL" id="KAF4127412.1"/>
    </source>
</evidence>
<dbReference type="Pfam" id="PF07648">
    <property type="entry name" value="Kazal_2"/>
    <property type="match status" value="1"/>
</dbReference>